<dbReference type="EMBL" id="CP022437">
    <property type="protein sequence ID" value="ASN05931.1"/>
    <property type="molecule type" value="Genomic_DNA"/>
</dbReference>
<dbReference type="KEGG" id="vne:CFK40_13355"/>
<feature type="transmembrane region" description="Helical" evidence="2">
    <location>
        <begin position="42"/>
        <end position="64"/>
    </location>
</feature>
<feature type="repeat" description="TPR" evidence="1">
    <location>
        <begin position="71"/>
        <end position="104"/>
    </location>
</feature>
<evidence type="ECO:0000256" key="1">
    <source>
        <dbReference type="PROSITE-ProRule" id="PRU00339"/>
    </source>
</evidence>
<dbReference type="InterPro" id="IPR019734">
    <property type="entry name" value="TPR_rpt"/>
</dbReference>
<feature type="domain" description="Zinc-ribbon" evidence="3">
    <location>
        <begin position="3"/>
        <end position="25"/>
    </location>
</feature>
<dbReference type="AlphaFoldDB" id="A0A221ME62"/>
<evidence type="ECO:0000259" key="3">
    <source>
        <dbReference type="Pfam" id="PF13240"/>
    </source>
</evidence>
<keyword evidence="2" id="KW-0472">Membrane</keyword>
<evidence type="ECO:0000256" key="2">
    <source>
        <dbReference type="SAM" id="Phobius"/>
    </source>
</evidence>
<keyword evidence="1" id="KW-0802">TPR repeat</keyword>
<keyword evidence="2" id="KW-1133">Transmembrane helix</keyword>
<dbReference type="OrthoDB" id="1822804at2"/>
<proteinExistence type="predicted"/>
<protein>
    <submittedName>
        <fullName evidence="4">Zinc ribbon domain-containing protein</fullName>
    </submittedName>
</protein>
<dbReference type="Pfam" id="PF13240">
    <property type="entry name" value="Zn_Ribbon_1"/>
    <property type="match status" value="1"/>
</dbReference>
<reference evidence="4 5" key="1">
    <citation type="journal article" date="2003" name="Int. J. Syst. Evol. Microbiol.">
        <title>Virgibacillus carmonensis sp. nov., Virgibacillus necropolis sp. nov. and Virgibacillus picturae sp. nov., three novel species isolated from deteriorated mural paintings, transfer of the species of the genus salibacillus to Virgibacillus, as Virgibacillus marismortui comb. nov. and Virgibacillus salexigens comb. nov., and emended description of the genus Virgibacillus.</title>
        <authorList>
            <person name="Heyrman J."/>
            <person name="Logan N.A."/>
            <person name="Busse H.J."/>
            <person name="Balcaen A."/>
            <person name="Lebbe L."/>
            <person name="Rodriguez-Diaz M."/>
            <person name="Swings J."/>
            <person name="De Vos P."/>
        </authorList>
    </citation>
    <scope>NUCLEOTIDE SEQUENCE [LARGE SCALE GENOMIC DNA]</scope>
    <source>
        <strain evidence="4 5">LMG 19488</strain>
    </source>
</reference>
<sequence length="387" mass="44219">MFHCPYCGTKVQDNESYCIKCGKRLPEDIHNRLHLSKGSKKFWFLPLAILFLLALSIGVFYLFLENQTAQAKELYSDGEKNAQKGNFEKAKDLFEQALEQKENFPQASNAIEFMDIAIIIQSKLDNAAKELAKLEYQEALNGIVETESSLKNYNGSVVKKLVNEIVLTRNTIKIEQLKSQLQKKPTNDELKVLLWEAESIKSNEAEKITSNIRNQIIDYTYSKASEQLNKHHFSDAQTLVNDGLIYAPDSKKLKSLQTAIDNEKIAFETAQQRRIESAISTAEKERKQNKNDAVELVDVKLLNDEQGKLVVKGEVKSIATIPINTILVEYDLLTKEGEKFKSNEVYVFPDTLYPNEAGEFEFTHFDITNKAKELKVEVTKTKWYTDK</sequence>
<organism evidence="4 5">
    <name type="scientific">Virgibacillus necropolis</name>
    <dbReference type="NCBI Taxonomy" id="163877"/>
    <lineage>
        <taxon>Bacteria</taxon>
        <taxon>Bacillati</taxon>
        <taxon>Bacillota</taxon>
        <taxon>Bacilli</taxon>
        <taxon>Bacillales</taxon>
        <taxon>Bacillaceae</taxon>
        <taxon>Virgibacillus</taxon>
    </lineage>
</organism>
<keyword evidence="2" id="KW-0812">Transmembrane</keyword>
<dbReference type="Proteomes" id="UP000204391">
    <property type="component" value="Chromosome"/>
</dbReference>
<evidence type="ECO:0000313" key="5">
    <source>
        <dbReference type="Proteomes" id="UP000204391"/>
    </source>
</evidence>
<name>A0A221ME62_9BACI</name>
<gene>
    <name evidence="4" type="ORF">CFK40_13355</name>
</gene>
<accession>A0A221ME62</accession>
<evidence type="ECO:0000313" key="4">
    <source>
        <dbReference type="EMBL" id="ASN05931.1"/>
    </source>
</evidence>
<dbReference type="PROSITE" id="PS50005">
    <property type="entry name" value="TPR"/>
    <property type="match status" value="1"/>
</dbReference>
<keyword evidence="5" id="KW-1185">Reference proteome</keyword>
<dbReference type="InterPro" id="IPR026870">
    <property type="entry name" value="Zinc_ribbon_dom"/>
</dbReference>